<protein>
    <submittedName>
        <fullName evidence="2">Uncharacterized protein</fullName>
    </submittedName>
</protein>
<feature type="compositionally biased region" description="Basic and acidic residues" evidence="1">
    <location>
        <begin position="1"/>
        <end position="25"/>
    </location>
</feature>
<dbReference type="AlphaFoldDB" id="A0A1V6MWB5"/>
<sequence length="69" mass="7531">MEQIIEAKREEKPGPDAPEPEKPGRVLDLMAALEESVSAAKAPRGEDSDVHDSRWRKAPRTGPARSAVL</sequence>
<dbReference type="RefSeq" id="WP_073494224.1">
    <property type="nucleotide sequence ID" value="NZ_MPOH02000008.1"/>
</dbReference>
<feature type="region of interest" description="Disordered" evidence="1">
    <location>
        <begin position="1"/>
        <end position="69"/>
    </location>
</feature>
<name>A0A1V6MWB5_9ACTN</name>
<dbReference type="OrthoDB" id="10000571at2"/>
<evidence type="ECO:0000313" key="3">
    <source>
        <dbReference type="Proteomes" id="UP000184286"/>
    </source>
</evidence>
<evidence type="ECO:0000256" key="1">
    <source>
        <dbReference type="SAM" id="MobiDB-lite"/>
    </source>
</evidence>
<proteinExistence type="predicted"/>
<evidence type="ECO:0000313" key="2">
    <source>
        <dbReference type="EMBL" id="OQD56758.1"/>
    </source>
</evidence>
<reference evidence="2 3" key="2">
    <citation type="submission" date="2017-02" db="EMBL/GenBank/DDBJ databases">
        <title>Draft genome sequence of Streptomyces phaeoluteigriseus type strain DSM41896.</title>
        <authorList>
            <person name="Salih T.S."/>
            <person name="Algora Gallardo L."/>
            <person name="Melo Santos T."/>
            <person name="Filgueira Martinez S."/>
            <person name="Herron P.R."/>
        </authorList>
    </citation>
    <scope>NUCLEOTIDE SEQUENCE [LARGE SCALE GENOMIC DNA]</scope>
    <source>
        <strain evidence="2 3">DSM 41896</strain>
    </source>
</reference>
<comment type="caution">
    <text evidence="2">The sequence shown here is derived from an EMBL/GenBank/DDBJ whole genome shotgun (WGS) entry which is preliminary data.</text>
</comment>
<accession>A0A1V6MWB5</accession>
<feature type="compositionally biased region" description="Basic and acidic residues" evidence="1">
    <location>
        <begin position="43"/>
        <end position="55"/>
    </location>
</feature>
<organism evidence="2 3">
    <name type="scientific">Streptomyces phaeoluteigriseus</name>
    <dbReference type="NCBI Taxonomy" id="114686"/>
    <lineage>
        <taxon>Bacteria</taxon>
        <taxon>Bacillati</taxon>
        <taxon>Actinomycetota</taxon>
        <taxon>Actinomycetes</taxon>
        <taxon>Kitasatosporales</taxon>
        <taxon>Streptomycetaceae</taxon>
        <taxon>Streptomyces</taxon>
        <taxon>Streptomyces aurantiacus group</taxon>
    </lineage>
</organism>
<reference evidence="3" key="1">
    <citation type="submission" date="2016-11" db="EMBL/GenBank/DDBJ databases">
        <authorList>
            <person name="Schniete J.K."/>
            <person name="Salih T."/>
            <person name="Algora Gallardo L."/>
            <person name="Martinez Fernandez S."/>
            <person name="Herron P.R."/>
        </authorList>
    </citation>
    <scope>NUCLEOTIDE SEQUENCE [LARGE SCALE GENOMIC DNA]</scope>
    <source>
        <strain evidence="3">DSM 41896</strain>
    </source>
</reference>
<dbReference type="Proteomes" id="UP000184286">
    <property type="component" value="Unassembled WGS sequence"/>
</dbReference>
<gene>
    <name evidence="2" type="ORF">BM536_007210</name>
</gene>
<dbReference type="EMBL" id="MPOH02000008">
    <property type="protein sequence ID" value="OQD56758.1"/>
    <property type="molecule type" value="Genomic_DNA"/>
</dbReference>